<keyword evidence="10" id="KW-1185">Reference proteome</keyword>
<comment type="caution">
    <text evidence="9">The sequence shown here is derived from an EMBL/GenBank/DDBJ whole genome shotgun (WGS) entry which is preliminary data.</text>
</comment>
<feature type="region of interest" description="Disordered" evidence="6">
    <location>
        <begin position="1"/>
        <end position="72"/>
    </location>
</feature>
<feature type="region of interest" description="Disordered" evidence="6">
    <location>
        <begin position="1199"/>
        <end position="1226"/>
    </location>
</feature>
<dbReference type="Gene3D" id="3.30.40.100">
    <property type="match status" value="3"/>
</dbReference>
<dbReference type="InterPro" id="IPR019786">
    <property type="entry name" value="Zinc_finger_PHD-type_CS"/>
</dbReference>
<feature type="region of interest" description="Disordered" evidence="6">
    <location>
        <begin position="1081"/>
        <end position="1104"/>
    </location>
</feature>
<feature type="compositionally biased region" description="Low complexity" evidence="6">
    <location>
        <begin position="952"/>
        <end position="971"/>
    </location>
</feature>
<name>A0AAD5Q6N6_PYTIN</name>
<feature type="region of interest" description="Disordered" evidence="6">
    <location>
        <begin position="920"/>
        <end position="1009"/>
    </location>
</feature>
<dbReference type="InterPro" id="IPR001965">
    <property type="entry name" value="Znf_PHD"/>
</dbReference>
<feature type="compositionally biased region" description="Basic and acidic residues" evidence="6">
    <location>
        <begin position="350"/>
        <end position="377"/>
    </location>
</feature>
<dbReference type="PROSITE" id="PS50016">
    <property type="entry name" value="ZF_PHD_2"/>
    <property type="match status" value="1"/>
</dbReference>
<dbReference type="PANTHER" id="PTHR46235:SF3">
    <property type="entry name" value="PHD FINGER-CONTAINING PROTEIN DDB_G0268158"/>
    <property type="match status" value="1"/>
</dbReference>
<dbReference type="InterPro" id="IPR011124">
    <property type="entry name" value="Znf_CW"/>
</dbReference>
<feature type="domain" description="CW-type" evidence="8">
    <location>
        <begin position="1037"/>
        <end position="1090"/>
    </location>
</feature>
<dbReference type="InterPro" id="IPR059153">
    <property type="entry name" value="NSD_PHD-1st"/>
</dbReference>
<feature type="compositionally biased region" description="Basic and acidic residues" evidence="6">
    <location>
        <begin position="838"/>
        <end position="849"/>
    </location>
</feature>
<reference evidence="9" key="1">
    <citation type="submission" date="2021-12" db="EMBL/GenBank/DDBJ databases">
        <title>Prjna785345.</title>
        <authorList>
            <person name="Rujirawat T."/>
            <person name="Krajaejun T."/>
        </authorList>
    </citation>
    <scope>NUCLEOTIDE SEQUENCE</scope>
    <source>
        <strain evidence="9">Pi057C3</strain>
    </source>
</reference>
<dbReference type="InterPro" id="IPR011011">
    <property type="entry name" value="Znf_FYVE_PHD"/>
</dbReference>
<feature type="domain" description="PHD-type" evidence="7">
    <location>
        <begin position="76"/>
        <end position="124"/>
    </location>
</feature>
<evidence type="ECO:0000256" key="5">
    <source>
        <dbReference type="PROSITE-ProRule" id="PRU00146"/>
    </source>
</evidence>
<feature type="compositionally biased region" description="Low complexity" evidence="6">
    <location>
        <begin position="994"/>
        <end position="1009"/>
    </location>
</feature>
<dbReference type="Pfam" id="PF22908">
    <property type="entry name" value="PHD_NSD"/>
    <property type="match status" value="1"/>
</dbReference>
<dbReference type="InterPro" id="IPR001841">
    <property type="entry name" value="Znf_RING"/>
</dbReference>
<feature type="compositionally biased region" description="Acidic residues" evidence="6">
    <location>
        <begin position="699"/>
        <end position="711"/>
    </location>
</feature>
<feature type="compositionally biased region" description="Basic and acidic residues" evidence="6">
    <location>
        <begin position="554"/>
        <end position="567"/>
    </location>
</feature>
<feature type="compositionally biased region" description="Low complexity" evidence="6">
    <location>
        <begin position="641"/>
        <end position="654"/>
    </location>
</feature>
<keyword evidence="4" id="KW-0862">Zinc</keyword>
<accession>A0AAD5Q6N6</accession>
<evidence type="ECO:0000256" key="2">
    <source>
        <dbReference type="ARBA" id="ARBA00022737"/>
    </source>
</evidence>
<gene>
    <name evidence="9" type="ORF">P43SY_007887</name>
</gene>
<evidence type="ECO:0000313" key="9">
    <source>
        <dbReference type="EMBL" id="KAJ0401318.1"/>
    </source>
</evidence>
<dbReference type="PROSITE" id="PS51050">
    <property type="entry name" value="ZF_CW"/>
    <property type="match status" value="3"/>
</dbReference>
<dbReference type="PROSITE" id="PS01359">
    <property type="entry name" value="ZF_PHD_1"/>
    <property type="match status" value="1"/>
</dbReference>
<feature type="compositionally biased region" description="Basic residues" evidence="6">
    <location>
        <begin position="326"/>
        <end position="349"/>
    </location>
</feature>
<dbReference type="Gene3D" id="3.30.40.10">
    <property type="entry name" value="Zinc/RING finger domain, C3HC4 (zinc finger)"/>
    <property type="match status" value="2"/>
</dbReference>
<evidence type="ECO:0000256" key="1">
    <source>
        <dbReference type="ARBA" id="ARBA00022723"/>
    </source>
</evidence>
<feature type="compositionally biased region" description="Low complexity" evidence="6">
    <location>
        <begin position="455"/>
        <end position="464"/>
    </location>
</feature>
<keyword evidence="2" id="KW-0677">Repeat</keyword>
<dbReference type="InterPro" id="IPR055197">
    <property type="entry name" value="PHDvar_NSD"/>
</dbReference>
<dbReference type="SMART" id="SM00249">
    <property type="entry name" value="PHD"/>
    <property type="match status" value="3"/>
</dbReference>
<feature type="compositionally biased region" description="Low complexity" evidence="6">
    <location>
        <begin position="310"/>
        <end position="321"/>
    </location>
</feature>
<keyword evidence="3 5" id="KW-0863">Zinc-finger</keyword>
<feature type="compositionally biased region" description="Low complexity" evidence="6">
    <location>
        <begin position="620"/>
        <end position="633"/>
    </location>
</feature>
<dbReference type="Pfam" id="PF23004">
    <property type="entry name" value="PHDvar_NSD"/>
    <property type="match status" value="1"/>
</dbReference>
<dbReference type="SMART" id="SM00184">
    <property type="entry name" value="RING"/>
    <property type="match status" value="3"/>
</dbReference>
<dbReference type="Pfam" id="PF07496">
    <property type="entry name" value="zf-CW"/>
    <property type="match status" value="3"/>
</dbReference>
<feature type="compositionally biased region" description="Low complexity" evidence="6">
    <location>
        <begin position="8"/>
        <end position="21"/>
    </location>
</feature>
<dbReference type="InterPro" id="IPR019787">
    <property type="entry name" value="Znf_PHD-finger"/>
</dbReference>
<evidence type="ECO:0000256" key="6">
    <source>
        <dbReference type="SAM" id="MobiDB-lite"/>
    </source>
</evidence>
<dbReference type="PANTHER" id="PTHR46235">
    <property type="entry name" value="PHD FINGER-CONTAINING PROTEIN DDB_G0268158"/>
    <property type="match status" value="1"/>
</dbReference>
<feature type="compositionally biased region" description="Acidic residues" evidence="6">
    <location>
        <begin position="589"/>
        <end position="599"/>
    </location>
</feature>
<feature type="compositionally biased region" description="Low complexity" evidence="6">
    <location>
        <begin position="769"/>
        <end position="779"/>
    </location>
</feature>
<feature type="compositionally biased region" description="Basic and acidic residues" evidence="6">
    <location>
        <begin position="411"/>
        <end position="424"/>
    </location>
</feature>
<dbReference type="CDD" id="cd15566">
    <property type="entry name" value="PHD3_NSD"/>
    <property type="match status" value="1"/>
</dbReference>
<feature type="region of interest" description="Disordered" evidence="6">
    <location>
        <begin position="290"/>
        <end position="715"/>
    </location>
</feature>
<evidence type="ECO:0000259" key="7">
    <source>
        <dbReference type="PROSITE" id="PS50016"/>
    </source>
</evidence>
<dbReference type="Proteomes" id="UP001209570">
    <property type="component" value="Unassembled WGS sequence"/>
</dbReference>
<feature type="compositionally biased region" description="Basic and acidic residues" evidence="6">
    <location>
        <begin position="37"/>
        <end position="55"/>
    </location>
</feature>
<evidence type="ECO:0000256" key="4">
    <source>
        <dbReference type="ARBA" id="ARBA00022833"/>
    </source>
</evidence>
<dbReference type="SUPFAM" id="SSF57903">
    <property type="entry name" value="FYVE/PHD zinc finger"/>
    <property type="match status" value="2"/>
</dbReference>
<evidence type="ECO:0000259" key="8">
    <source>
        <dbReference type="PROSITE" id="PS51050"/>
    </source>
</evidence>
<dbReference type="CDD" id="cd15565">
    <property type="entry name" value="PHD2_NSD"/>
    <property type="match status" value="1"/>
</dbReference>
<dbReference type="GO" id="GO:0006338">
    <property type="term" value="P:chromatin remodeling"/>
    <property type="evidence" value="ECO:0007669"/>
    <property type="project" value="UniProtKB-ARBA"/>
</dbReference>
<dbReference type="GO" id="GO:0008270">
    <property type="term" value="F:zinc ion binding"/>
    <property type="evidence" value="ECO:0007669"/>
    <property type="project" value="UniProtKB-KW"/>
</dbReference>
<organism evidence="9 10">
    <name type="scientific">Pythium insidiosum</name>
    <name type="common">Pythiosis disease agent</name>
    <dbReference type="NCBI Taxonomy" id="114742"/>
    <lineage>
        <taxon>Eukaryota</taxon>
        <taxon>Sar</taxon>
        <taxon>Stramenopiles</taxon>
        <taxon>Oomycota</taxon>
        <taxon>Peronosporomycetes</taxon>
        <taxon>Pythiales</taxon>
        <taxon>Pythiaceae</taxon>
        <taxon>Pythium</taxon>
    </lineage>
</organism>
<feature type="compositionally biased region" description="Polar residues" evidence="6">
    <location>
        <begin position="921"/>
        <end position="932"/>
    </location>
</feature>
<feature type="domain" description="CW-type" evidence="8">
    <location>
        <begin position="708"/>
        <end position="761"/>
    </location>
</feature>
<dbReference type="InterPro" id="IPR013083">
    <property type="entry name" value="Znf_RING/FYVE/PHD"/>
</dbReference>
<feature type="region of interest" description="Disordered" evidence="6">
    <location>
        <begin position="753"/>
        <end position="852"/>
    </location>
</feature>
<dbReference type="EMBL" id="JAKCXM010000131">
    <property type="protein sequence ID" value="KAJ0401318.1"/>
    <property type="molecule type" value="Genomic_DNA"/>
</dbReference>
<feature type="domain" description="CW-type" evidence="8">
    <location>
        <begin position="861"/>
        <end position="916"/>
    </location>
</feature>
<proteinExistence type="predicted"/>
<dbReference type="Pfam" id="PF23011">
    <property type="entry name" value="PHD-1st_NSD"/>
    <property type="match status" value="1"/>
</dbReference>
<protein>
    <submittedName>
        <fullName evidence="9">Uncharacterized protein</fullName>
    </submittedName>
</protein>
<feature type="compositionally biased region" description="Basic residues" evidence="6">
    <location>
        <begin position="664"/>
        <end position="674"/>
    </location>
</feature>
<feature type="compositionally biased region" description="Acidic residues" evidence="6">
    <location>
        <begin position="378"/>
        <end position="400"/>
    </location>
</feature>
<evidence type="ECO:0000313" key="10">
    <source>
        <dbReference type="Proteomes" id="UP001209570"/>
    </source>
</evidence>
<evidence type="ECO:0000256" key="3">
    <source>
        <dbReference type="ARBA" id="ARBA00022771"/>
    </source>
</evidence>
<dbReference type="InterPro" id="IPR055198">
    <property type="entry name" value="NSD_PHD"/>
</dbReference>
<keyword evidence="1" id="KW-0479">Metal-binding</keyword>
<feature type="compositionally biased region" description="Low complexity" evidence="6">
    <location>
        <begin position="425"/>
        <end position="436"/>
    </location>
</feature>
<sequence length="1362" mass="143573">MARDDDGAGSYDSASSSSSSSEDNAVLLSKSLLQQQERLRERLRQQQEEEQDQRHQQNQQERQQSNTPKSSVGKADQICGVCEQEGGLVVCTGPCVSAYHLSCLSSPEKSSDLQSWKCPSCAANTHVCFHCKQRGADASGASTPATPTSAGPASSSAEVLRPVVKCRALSCGKFYHQDCIAKLPLARIAGSRFICPLHTCAACEQSGAKKEPVRCTRCPVAYHTSCLPRSGVVNLPGKRIICPKHDAAVASSPSRAAVASPVASSVHDGASSGAKSINLPSLKRIVSTDVDSVAASSPRTEDNDDEQSETSSATGATASGGDASGSKKHGKKEKKEKKKKKKKRKKVKKKDKDKSSSTKADGDDAAAKKESDKGQRNDDDDDDDDNGGGGAEEGEVDETEEKASVGVADASPKKEPSVTNDSERTVATQAVAAIATDPVTIKAEASEKPSPLERSASASSVSTTLTKDTDSVVESPATVSQRLKARLVEVLGQSDDDLDSVASPVPSGQVAHSDAQEMPVVPPMKQESAASPIVSNESTPKGAPSFEGAEESEREAASEASDSRAYDHLSVAIPPPSAVAIDSMANDTADGETQQEADETAQRTRLESGEVDGSAETPSAQVKARAASRTAAEVAKEKLSSGRSTPGGATTAATPGGGGAHAGSKSKKKKKSKSSRSDARRGSGAGLEMSRQQSAGSVEDGEEGEEEDDDEAKWVQCDECRKWRIVPREIDLDAMPERWYCRMNTWRPEMASCSVPEEAADNKGGAGAGTASKASGTASRSRKRKPSAADAMVASQVPLVTSKKARHQQRAGKDDGSAAANADVGSLPVLPHASGVSEGEKAPKRDKDSKKRKLKLKLKEKYGEVKWVQCEHVTCGKWRVVPPSIDFDLLPAVWYCHLNSWAPDLASCAAPNPPEVEIYLSKSQSRKASTSRPAKRHRGDSATAAGSGGAAAGQVGPQSAGKGSAKAGKGSTPTAHLHDHDAAKGHPNPGSSGGASSSAGAGASGSNTAAAGSARVAGGQDALSVRSSGDPIVRTAVATVLEWAQCEKCNKWRKLPAHIKSSTLPDKWYCSMNHWDPTRASCSVPQDEDQEPLDASPLPSSQNWYPMPGSRGAGGTGGSFYTSTTAGVGGFRSKRGKLSYSELLYASTGQLRKAYTSESSTLVFEYEGVTYRRDDQYNRSSMYISPLTTNKLTGEAIPSEEDEAQASSTPNETVPEDRSLSAPEPSQELVDRVAAIIMEHVELQRREYPMPEIVETVVQALSGSPGSLSLQAVTTALVQLEHRGVIERLPPRASDQQSDVDARIERLARKRKATATAMALALGTLSSSERTMFFRKVPKRPLKALKAWKTVASSALVDGVSR</sequence>